<keyword evidence="2" id="KW-0964">Secreted</keyword>
<keyword evidence="3" id="KW-1015">Disulfide bond</keyword>
<dbReference type="InterPro" id="IPR020864">
    <property type="entry name" value="MACPF"/>
</dbReference>
<evidence type="ECO:0000313" key="5">
    <source>
        <dbReference type="EMBL" id="MCY1009262.1"/>
    </source>
</evidence>
<dbReference type="PANTHER" id="PTHR45742">
    <property type="entry name" value="COMPLEMENT COMPONENT C6"/>
    <property type="match status" value="1"/>
</dbReference>
<proteinExistence type="predicted"/>
<comment type="subcellular location">
    <subcellularLocation>
        <location evidence="1">Secreted</location>
    </subcellularLocation>
</comment>
<organism evidence="5 6">
    <name type="scientific">Nannocystis pusilla</name>
    <dbReference type="NCBI Taxonomy" id="889268"/>
    <lineage>
        <taxon>Bacteria</taxon>
        <taxon>Pseudomonadati</taxon>
        <taxon>Myxococcota</taxon>
        <taxon>Polyangia</taxon>
        <taxon>Nannocystales</taxon>
        <taxon>Nannocystaceae</taxon>
        <taxon>Nannocystis</taxon>
    </lineage>
</organism>
<evidence type="ECO:0000259" key="4">
    <source>
        <dbReference type="PROSITE" id="PS51412"/>
    </source>
</evidence>
<comment type="caution">
    <text evidence="5">The sequence shown here is derived from an EMBL/GenBank/DDBJ whole genome shotgun (WGS) entry which is preliminary data.</text>
</comment>
<dbReference type="GO" id="GO:0005579">
    <property type="term" value="C:membrane attack complex"/>
    <property type="evidence" value="ECO:0007669"/>
    <property type="project" value="TreeGrafter"/>
</dbReference>
<reference evidence="5" key="1">
    <citation type="submission" date="2022-11" db="EMBL/GenBank/DDBJ databases">
        <title>Minimal conservation of predation-associated metabolite biosynthetic gene clusters underscores biosynthetic potential of Myxococcota including descriptions for ten novel species: Archangium lansinium sp. nov., Myxococcus landrumus sp. nov., Nannocystis bai.</title>
        <authorList>
            <person name="Ahearne A."/>
            <person name="Stevens C."/>
            <person name="Phillips K."/>
        </authorList>
    </citation>
    <scope>NUCLEOTIDE SEQUENCE</scope>
    <source>
        <strain evidence="5">Na p29</strain>
    </source>
</reference>
<dbReference type="GO" id="GO:0005576">
    <property type="term" value="C:extracellular region"/>
    <property type="evidence" value="ECO:0007669"/>
    <property type="project" value="UniProtKB-SubCell"/>
</dbReference>
<dbReference type="Pfam" id="PF01823">
    <property type="entry name" value="MACPF"/>
    <property type="match status" value="1"/>
</dbReference>
<keyword evidence="6" id="KW-1185">Reference proteome</keyword>
<evidence type="ECO:0000256" key="3">
    <source>
        <dbReference type="ARBA" id="ARBA00023157"/>
    </source>
</evidence>
<dbReference type="SMART" id="SM00457">
    <property type="entry name" value="MACPF"/>
    <property type="match status" value="1"/>
</dbReference>
<name>A0A9X3ESD7_9BACT</name>
<evidence type="ECO:0000256" key="2">
    <source>
        <dbReference type="ARBA" id="ARBA00022525"/>
    </source>
</evidence>
<dbReference type="Proteomes" id="UP001150924">
    <property type="component" value="Unassembled WGS sequence"/>
</dbReference>
<gene>
    <name evidence="5" type="ORF">OV079_27580</name>
</gene>
<dbReference type="PROSITE" id="PS51412">
    <property type="entry name" value="MACPF_2"/>
    <property type="match status" value="1"/>
</dbReference>
<accession>A0A9X3ESD7</accession>
<dbReference type="EMBL" id="JAPNKE010000002">
    <property type="protein sequence ID" value="MCY1009262.1"/>
    <property type="molecule type" value="Genomic_DNA"/>
</dbReference>
<evidence type="ECO:0000256" key="1">
    <source>
        <dbReference type="ARBA" id="ARBA00004613"/>
    </source>
</evidence>
<evidence type="ECO:0000313" key="6">
    <source>
        <dbReference type="Proteomes" id="UP001150924"/>
    </source>
</evidence>
<dbReference type="GO" id="GO:0006956">
    <property type="term" value="P:complement activation"/>
    <property type="evidence" value="ECO:0007669"/>
    <property type="project" value="TreeGrafter"/>
</dbReference>
<sequence length="510" mass="55603">MTSTLTQTLTQANFLGQGFDISGAYHIPGELLRPILDPDKVGTRSFKFLEQEYTIPDYVTGIVDTEGKYLVDTVETREEFQSSFSAKAGVHVSAGGFSGQMEAAYSQTFTRTSEYAYSFTNLYQRLALLRLDLNRAVKALSKGFIDAYRSLPGEVTPATLPAFAAFFHDFGFYFVAELALGGTLEYYVAVNKSSTLSTRSIAVQVKAEYNGVFYAGEVSGEIKQSEEFKKYLSSRTVNILARGGDPGLLARLISVDPGQPSSETVEAYERWLDSIRSAPGVADFQLLGVWELIPEDDRRKLVQDAFVKLLSTLHPRMTAVVPSLPGAVPTIVLGRPLTPDEPAARPNGFQMIVLDREKIGPDGVIYDRYYGAENASVAAYQAMYDRIAADLVGFDFSGTGQVLVLASFGLSVDRAPTAKLAALLRAAGAGDMLSLWMERSQPSRDPAASPLSYLLVGIPGMGPHTGVERLDTSKKPLSQEVLFYWQRDVRRYTFSAGSAVLAEADPTPTA</sequence>
<dbReference type="PANTHER" id="PTHR45742:SF8">
    <property type="entry name" value="FLOCCULATION PROTEIN FLO11"/>
    <property type="match status" value="1"/>
</dbReference>
<protein>
    <submittedName>
        <fullName evidence="5">MAC/perforin domain-containing protein</fullName>
    </submittedName>
</protein>
<dbReference type="AlphaFoldDB" id="A0A9X3ESD7"/>
<feature type="domain" description="MACPF" evidence="4">
    <location>
        <begin position="1"/>
        <end position="324"/>
    </location>
</feature>
<dbReference type="RefSeq" id="WP_267771921.1">
    <property type="nucleotide sequence ID" value="NZ_JAPNKE010000002.1"/>
</dbReference>